<evidence type="ECO:0000313" key="7">
    <source>
        <dbReference type="Proteomes" id="UP000306409"/>
    </source>
</evidence>
<keyword evidence="2" id="KW-0964">Secreted</keyword>
<dbReference type="KEGG" id="rher:EHE19_019005"/>
<protein>
    <submittedName>
        <fullName evidence="6">DNRLRE domain-containing protein</fullName>
    </submittedName>
</protein>
<feature type="domain" description="Carbohydrate-binding module family 96" evidence="5">
    <location>
        <begin position="10"/>
        <end position="158"/>
    </location>
</feature>
<dbReference type="Gene3D" id="2.60.120.970">
    <property type="match status" value="1"/>
</dbReference>
<sequence>MSIITLVQIFDDVYIDSSKPDTNFSDSNVLWVGKQEDGALQRTLMKFDLSFIPEGSKIITANLNVYLDYDASEMEIQETITPYAITEEWDVSTVTWNNQPEVSNTMRGFTTNLSTPGYYCFILTDFVERWVNQGFANNGLLLKADEINIDDNKRFVSSDETLVEKQSFKPVFVVQYEPLQTEENDIEAKPPVNTKTSYSVKGADTDHEEVTTTDEYQTTMIRDTSNKTHVSFFVNNLTENLAEVGIEVSSDGVNFLRQSYDPIPQGLEIFIPYYYAPYTRLYYKSKLEGEHTKLSIDFVSQS</sequence>
<comment type="subcellular location">
    <subcellularLocation>
        <location evidence="1">Secreted</location>
    </subcellularLocation>
</comment>
<proteinExistence type="predicted"/>
<evidence type="ECO:0000313" key="6">
    <source>
        <dbReference type="EMBL" id="QNU66887.1"/>
    </source>
</evidence>
<keyword evidence="3" id="KW-0732">Signal</keyword>
<dbReference type="Proteomes" id="UP000306409">
    <property type="component" value="Chromosome"/>
</dbReference>
<evidence type="ECO:0000256" key="1">
    <source>
        <dbReference type="ARBA" id="ARBA00004613"/>
    </source>
</evidence>
<evidence type="ECO:0000259" key="4">
    <source>
        <dbReference type="Pfam" id="PF19912"/>
    </source>
</evidence>
<dbReference type="NCBIfam" id="NF033679">
    <property type="entry name" value="DNRLRE_dom"/>
    <property type="match status" value="1"/>
</dbReference>
<evidence type="ECO:0000256" key="2">
    <source>
        <dbReference type="ARBA" id="ARBA00022525"/>
    </source>
</evidence>
<organism evidence="6 7">
    <name type="scientific">Ruminiclostridium herbifermentans</name>
    <dbReference type="NCBI Taxonomy" id="2488810"/>
    <lineage>
        <taxon>Bacteria</taxon>
        <taxon>Bacillati</taxon>
        <taxon>Bacillota</taxon>
        <taxon>Clostridia</taxon>
        <taxon>Eubacteriales</taxon>
        <taxon>Oscillospiraceae</taxon>
        <taxon>Ruminiclostridium</taxon>
    </lineage>
</organism>
<accession>A0A4U7J9D0</accession>
<evidence type="ECO:0000259" key="5">
    <source>
        <dbReference type="Pfam" id="PF24517"/>
    </source>
</evidence>
<dbReference type="InterPro" id="IPR055372">
    <property type="entry name" value="CBM96"/>
</dbReference>
<reference evidence="6 7" key="1">
    <citation type="submission" date="2020-09" db="EMBL/GenBank/DDBJ databases">
        <title>Characterization and genome sequencing of Ruminiclostridium sp. nov. MA18.</title>
        <authorList>
            <person name="Rettenmaier R."/>
            <person name="Kowollik M.-L."/>
            <person name="Liebl W."/>
            <person name="Zverlov V."/>
        </authorList>
    </citation>
    <scope>NUCLEOTIDE SEQUENCE [LARGE SCALE GENOMIC DNA]</scope>
    <source>
        <strain evidence="6 7">MA18</strain>
    </source>
</reference>
<name>A0A4U7J9D0_9FIRM</name>
<keyword evidence="7" id="KW-1185">Reference proteome</keyword>
<gene>
    <name evidence="6" type="ORF">EHE19_019005</name>
</gene>
<dbReference type="EMBL" id="CP061336">
    <property type="protein sequence ID" value="QNU66887.1"/>
    <property type="molecule type" value="Genomic_DNA"/>
</dbReference>
<dbReference type="Pfam" id="PF19912">
    <property type="entry name" value="DUF6385"/>
    <property type="match status" value="1"/>
</dbReference>
<dbReference type="RefSeq" id="WP_137698722.1">
    <property type="nucleotide sequence ID" value="NZ_CP061336.1"/>
</dbReference>
<dbReference type="InterPro" id="IPR045965">
    <property type="entry name" value="DUF6385"/>
</dbReference>
<dbReference type="GO" id="GO:0005576">
    <property type="term" value="C:extracellular region"/>
    <property type="evidence" value="ECO:0007669"/>
    <property type="project" value="UniProtKB-SubCell"/>
</dbReference>
<dbReference type="OrthoDB" id="1677173at2"/>
<dbReference type="AlphaFoldDB" id="A0A4U7J9D0"/>
<dbReference type="Pfam" id="PF24517">
    <property type="entry name" value="CBM96"/>
    <property type="match status" value="1"/>
</dbReference>
<evidence type="ECO:0000256" key="3">
    <source>
        <dbReference type="ARBA" id="ARBA00022729"/>
    </source>
</evidence>
<feature type="domain" description="DUF6385" evidence="4">
    <location>
        <begin position="223"/>
        <end position="301"/>
    </location>
</feature>